<evidence type="ECO:0000313" key="3">
    <source>
        <dbReference type="EMBL" id="QGZ38156.1"/>
    </source>
</evidence>
<keyword evidence="3" id="KW-0808">Transferase</keyword>
<dbReference type="GO" id="GO:0016020">
    <property type="term" value="C:membrane"/>
    <property type="evidence" value="ECO:0007669"/>
    <property type="project" value="TreeGrafter"/>
</dbReference>
<keyword evidence="1" id="KW-0812">Transmembrane</keyword>
<dbReference type="Proteomes" id="UP000315112">
    <property type="component" value="Unassembled WGS sequence"/>
</dbReference>
<keyword evidence="1" id="KW-1133">Transmembrane helix</keyword>
<feature type="transmembrane region" description="Helical" evidence="1">
    <location>
        <begin position="326"/>
        <end position="344"/>
    </location>
</feature>
<reference evidence="3 6" key="3">
    <citation type="submission" date="2019-12" db="EMBL/GenBank/DDBJ databases">
        <title>Draft Genome Sequences of Six Type Strains of the Genus Massilia.</title>
        <authorList>
            <person name="Miess H."/>
            <person name="Frediansyah A."/>
            <person name="Goeker M."/>
            <person name="Gross H."/>
        </authorList>
    </citation>
    <scope>NUCLEOTIDE SEQUENCE [LARGE SCALE GENOMIC DNA]</scope>
    <source>
        <strain evidence="3 6">DSM 26639</strain>
    </source>
</reference>
<feature type="transmembrane region" description="Helical" evidence="1">
    <location>
        <begin position="379"/>
        <end position="398"/>
    </location>
</feature>
<sequence length="426" mass="47086">MEIAQPEEKTTGPGQSAMRPNEKAFWALNWLRFILAIYLVLFHTFQGRYDVIEDTWFEAFLGMGNFATSVFFVLSGFLLTHAYVVKKNGREINKRSFFIARFSTLYPLHIAGLALALAPFAAAIVGNHGVTVPADTHGLAVRVLKDIEVFFALGTNLALLSAWNPYYLPFNTPSWSLSALACFYLVFPFIAVRIYRMKSHGSALVLLGVLFLAPGAIADILQRTDLVTDGLLHRNPLIRLPLFIAGMVLCALFAHSQPSGSRWRTPLLAAVIAATTLVGVNLQYQDSTLHIERNGLYFPASLAIIWLCVHVGPTLNERVKAWGERLGAASLPIFFLHAPLYAPYAKAEKFIRGALASPDWRLSSIVAAGKGLEPAMAFYPLYLVTLVVVCVLVQERFVTPLQAKIRNRYAPPPARAQQAQDVRTGT</sequence>
<feature type="transmembrane region" description="Helical" evidence="1">
    <location>
        <begin position="236"/>
        <end position="254"/>
    </location>
</feature>
<dbReference type="InterPro" id="IPR002656">
    <property type="entry name" value="Acyl_transf_3_dom"/>
</dbReference>
<proteinExistence type="predicted"/>
<feature type="transmembrane region" description="Helical" evidence="1">
    <location>
        <begin position="24"/>
        <end position="45"/>
    </location>
</feature>
<keyword evidence="6" id="KW-1185">Reference proteome</keyword>
<evidence type="ECO:0000313" key="4">
    <source>
        <dbReference type="EMBL" id="TWI50322.1"/>
    </source>
</evidence>
<dbReference type="GO" id="GO:0016747">
    <property type="term" value="F:acyltransferase activity, transferring groups other than amino-acyl groups"/>
    <property type="evidence" value="ECO:0007669"/>
    <property type="project" value="InterPro"/>
</dbReference>
<feature type="transmembrane region" description="Helical" evidence="1">
    <location>
        <begin position="105"/>
        <end position="125"/>
    </location>
</feature>
<name>A0A562Q0V6_9BURK</name>
<evidence type="ECO:0000313" key="5">
    <source>
        <dbReference type="Proteomes" id="UP000315112"/>
    </source>
</evidence>
<feature type="transmembrane region" description="Helical" evidence="1">
    <location>
        <begin position="266"/>
        <end position="284"/>
    </location>
</feature>
<dbReference type="EMBL" id="VLKW01000002">
    <property type="protein sequence ID" value="TWI50322.1"/>
    <property type="molecule type" value="Genomic_DNA"/>
</dbReference>
<dbReference type="GO" id="GO:0009103">
    <property type="term" value="P:lipopolysaccharide biosynthetic process"/>
    <property type="evidence" value="ECO:0007669"/>
    <property type="project" value="TreeGrafter"/>
</dbReference>
<dbReference type="Proteomes" id="UP000437862">
    <property type="component" value="Chromosome"/>
</dbReference>
<evidence type="ECO:0000313" key="6">
    <source>
        <dbReference type="Proteomes" id="UP000437862"/>
    </source>
</evidence>
<protein>
    <submittedName>
        <fullName evidence="3">Acyltransferase family protein</fullName>
    </submittedName>
    <submittedName>
        <fullName evidence="4">Peptidoglycan/LPS O-acetylase OafA/YrhL</fullName>
    </submittedName>
</protein>
<organism evidence="4 5">
    <name type="scientific">Pseudoduganella flava</name>
    <dbReference type="NCBI Taxonomy" id="871742"/>
    <lineage>
        <taxon>Bacteria</taxon>
        <taxon>Pseudomonadati</taxon>
        <taxon>Pseudomonadota</taxon>
        <taxon>Betaproteobacteria</taxon>
        <taxon>Burkholderiales</taxon>
        <taxon>Oxalobacteraceae</taxon>
        <taxon>Telluria group</taxon>
        <taxon>Pseudoduganella</taxon>
    </lineage>
</organism>
<dbReference type="OrthoDB" id="8772324at2"/>
<keyword evidence="1" id="KW-0472">Membrane</keyword>
<dbReference type="Pfam" id="PF01757">
    <property type="entry name" value="Acyl_transf_3"/>
    <property type="match status" value="1"/>
</dbReference>
<dbReference type="AlphaFoldDB" id="A0A562Q0V6"/>
<dbReference type="InterPro" id="IPR050879">
    <property type="entry name" value="Acyltransferase_3"/>
</dbReference>
<keyword evidence="3" id="KW-0012">Acyltransferase</keyword>
<feature type="domain" description="Acyltransferase 3" evidence="2">
    <location>
        <begin position="27"/>
        <end position="393"/>
    </location>
</feature>
<evidence type="ECO:0000256" key="1">
    <source>
        <dbReference type="SAM" id="Phobius"/>
    </source>
</evidence>
<reference evidence="4 5" key="1">
    <citation type="journal article" date="2015" name="Stand. Genomic Sci.">
        <title>Genomic Encyclopedia of Bacterial and Archaeal Type Strains, Phase III: the genomes of soil and plant-associated and newly described type strains.</title>
        <authorList>
            <person name="Whitman W.B."/>
            <person name="Woyke T."/>
            <person name="Klenk H.P."/>
            <person name="Zhou Y."/>
            <person name="Lilburn T.G."/>
            <person name="Beck B.J."/>
            <person name="De Vos P."/>
            <person name="Vandamme P."/>
            <person name="Eisen J.A."/>
            <person name="Garrity G."/>
            <person name="Hugenholtz P."/>
            <person name="Kyrpides N.C."/>
        </authorList>
    </citation>
    <scope>NUCLEOTIDE SEQUENCE [LARGE SCALE GENOMIC DNA]</scope>
    <source>
        <strain evidence="4 5">CGMCC 1.10685</strain>
    </source>
</reference>
<dbReference type="EMBL" id="CP046904">
    <property type="protein sequence ID" value="QGZ38156.1"/>
    <property type="molecule type" value="Genomic_DNA"/>
</dbReference>
<feature type="transmembrane region" description="Helical" evidence="1">
    <location>
        <begin position="175"/>
        <end position="195"/>
    </location>
</feature>
<dbReference type="PANTHER" id="PTHR23028">
    <property type="entry name" value="ACETYLTRANSFERASE"/>
    <property type="match status" value="1"/>
</dbReference>
<evidence type="ECO:0000259" key="2">
    <source>
        <dbReference type="Pfam" id="PF01757"/>
    </source>
</evidence>
<feature type="transmembrane region" description="Helical" evidence="1">
    <location>
        <begin position="296"/>
        <end position="314"/>
    </location>
</feature>
<feature type="transmembrane region" description="Helical" evidence="1">
    <location>
        <begin position="202"/>
        <end position="221"/>
    </location>
</feature>
<dbReference type="PANTHER" id="PTHR23028:SF53">
    <property type="entry name" value="ACYL_TRANSF_3 DOMAIN-CONTAINING PROTEIN"/>
    <property type="match status" value="1"/>
</dbReference>
<accession>A0A562Q0V6</accession>
<dbReference type="RefSeq" id="WP_145873936.1">
    <property type="nucleotide sequence ID" value="NZ_CP046904.1"/>
</dbReference>
<feature type="transmembrane region" description="Helical" evidence="1">
    <location>
        <begin position="65"/>
        <end position="84"/>
    </location>
</feature>
<reference evidence="4" key="2">
    <citation type="submission" date="2019-07" db="EMBL/GenBank/DDBJ databases">
        <authorList>
            <person name="Whitman W."/>
            <person name="Huntemann M."/>
            <person name="Clum A."/>
            <person name="Pillay M."/>
            <person name="Palaniappan K."/>
            <person name="Varghese N."/>
            <person name="Mikhailova N."/>
            <person name="Stamatis D."/>
            <person name="Reddy T."/>
            <person name="Daum C."/>
            <person name="Shapiro N."/>
            <person name="Ivanova N."/>
            <person name="Kyrpides N."/>
            <person name="Woyke T."/>
        </authorList>
    </citation>
    <scope>NUCLEOTIDE SEQUENCE</scope>
    <source>
        <strain evidence="4">CGMCC 1.10685</strain>
    </source>
</reference>
<gene>
    <name evidence="3" type="ORF">GO485_03235</name>
    <name evidence="4" type="ORF">IP92_01551</name>
</gene>